<sequence length="99" mass="10807">MGVGAADLRLHAALRSARPKAGASNRLRSSDEHTLLAVDDFRMATRQKAKGVPQVTRTQKIGLDSAYSIGSTDFTSTDEIIRPVHYKNRIPDINRSTSA</sequence>
<proteinExistence type="predicted"/>
<gene>
    <name evidence="1" type="ORF">B0A49_13423</name>
</gene>
<organism evidence="1 2">
    <name type="scientific">Cryomyces minteri</name>
    <dbReference type="NCBI Taxonomy" id="331657"/>
    <lineage>
        <taxon>Eukaryota</taxon>
        <taxon>Fungi</taxon>
        <taxon>Dikarya</taxon>
        <taxon>Ascomycota</taxon>
        <taxon>Pezizomycotina</taxon>
        <taxon>Dothideomycetes</taxon>
        <taxon>Dothideomycetes incertae sedis</taxon>
        <taxon>Cryomyces</taxon>
    </lineage>
</organism>
<feature type="non-terminal residue" evidence="1">
    <location>
        <position position="99"/>
    </location>
</feature>
<dbReference type="EMBL" id="NAJN01003780">
    <property type="protein sequence ID" value="TKA35493.1"/>
    <property type="molecule type" value="Genomic_DNA"/>
</dbReference>
<comment type="caution">
    <text evidence="1">The sequence shown here is derived from an EMBL/GenBank/DDBJ whole genome shotgun (WGS) entry which is preliminary data.</text>
</comment>
<protein>
    <submittedName>
        <fullName evidence="1">Uncharacterized protein</fullName>
    </submittedName>
</protein>
<reference evidence="1 2" key="1">
    <citation type="submission" date="2017-03" db="EMBL/GenBank/DDBJ databases">
        <title>Genomes of endolithic fungi from Antarctica.</title>
        <authorList>
            <person name="Coleine C."/>
            <person name="Masonjones S."/>
            <person name="Stajich J.E."/>
        </authorList>
    </citation>
    <scope>NUCLEOTIDE SEQUENCE [LARGE SCALE GENOMIC DNA]</scope>
    <source>
        <strain evidence="1 2">CCFEE 5187</strain>
    </source>
</reference>
<evidence type="ECO:0000313" key="2">
    <source>
        <dbReference type="Proteomes" id="UP000308768"/>
    </source>
</evidence>
<name>A0A4U0UIL1_9PEZI</name>
<accession>A0A4U0UIL1</accession>
<dbReference type="AlphaFoldDB" id="A0A4U0UIL1"/>
<dbReference type="Proteomes" id="UP000308768">
    <property type="component" value="Unassembled WGS sequence"/>
</dbReference>
<keyword evidence="2" id="KW-1185">Reference proteome</keyword>
<evidence type="ECO:0000313" key="1">
    <source>
        <dbReference type="EMBL" id="TKA35493.1"/>
    </source>
</evidence>